<evidence type="ECO:0000256" key="1">
    <source>
        <dbReference type="ARBA" id="ARBA00009437"/>
    </source>
</evidence>
<sequence>MTGAAAELGITQSAVSHALRALERELGVALLVRHSAGVELTDAGRVAVRRAIVIIDQLDGLTGDLDAARADRLGGELRLGVVPSVNARVVPAVLREFTTEQPQARLAVLEGSDGEVLEWLRTGAVDVATVAGDAPDLVGTPLTSDRVVAVVSSAHRVAGRESVALAELAADPFIMSTGGCEPLVAGVARRAGVALRCHYRVRDMNSILAMVAAGLGATIVPELAVPAVAAGVSLVPLEPAERRSVSLASLADVEPSALVTAFRAVVQRVVRPESGLPSGR</sequence>
<evidence type="ECO:0000313" key="7">
    <source>
        <dbReference type="Proteomes" id="UP001428817"/>
    </source>
</evidence>
<evidence type="ECO:0000256" key="4">
    <source>
        <dbReference type="ARBA" id="ARBA00023163"/>
    </source>
</evidence>
<dbReference type="EMBL" id="BAABJP010000030">
    <property type="protein sequence ID" value="GAA5163968.1"/>
    <property type="molecule type" value="Genomic_DNA"/>
</dbReference>
<reference evidence="7" key="1">
    <citation type="journal article" date="2019" name="Int. J. Syst. Evol. Microbiol.">
        <title>The Global Catalogue of Microorganisms (GCM) 10K type strain sequencing project: providing services to taxonomists for standard genome sequencing and annotation.</title>
        <authorList>
            <consortium name="The Broad Institute Genomics Platform"/>
            <consortium name="The Broad Institute Genome Sequencing Center for Infectious Disease"/>
            <person name="Wu L."/>
            <person name="Ma J."/>
        </authorList>
    </citation>
    <scope>NUCLEOTIDE SEQUENCE [LARGE SCALE GENOMIC DNA]</scope>
    <source>
        <strain evidence="7">JCM 18303</strain>
    </source>
</reference>
<comment type="similarity">
    <text evidence="1">Belongs to the LysR transcriptional regulatory family.</text>
</comment>
<dbReference type="Pfam" id="PF00126">
    <property type="entry name" value="HTH_1"/>
    <property type="match status" value="1"/>
</dbReference>
<proteinExistence type="inferred from homology"/>
<gene>
    <name evidence="6" type="ORF">GCM10023321_51720</name>
</gene>
<dbReference type="InterPro" id="IPR000847">
    <property type="entry name" value="LysR_HTH_N"/>
</dbReference>
<keyword evidence="2" id="KW-0805">Transcription regulation</keyword>
<dbReference type="Gene3D" id="3.40.190.10">
    <property type="entry name" value="Periplasmic binding protein-like II"/>
    <property type="match status" value="2"/>
</dbReference>
<evidence type="ECO:0000259" key="5">
    <source>
        <dbReference type="PROSITE" id="PS50931"/>
    </source>
</evidence>
<comment type="caution">
    <text evidence="6">The sequence shown here is derived from an EMBL/GenBank/DDBJ whole genome shotgun (WGS) entry which is preliminary data.</text>
</comment>
<keyword evidence="7" id="KW-1185">Reference proteome</keyword>
<evidence type="ECO:0000313" key="6">
    <source>
        <dbReference type="EMBL" id="GAA5163968.1"/>
    </source>
</evidence>
<keyword evidence="4" id="KW-0804">Transcription</keyword>
<dbReference type="CDD" id="cd05466">
    <property type="entry name" value="PBP2_LTTR_substrate"/>
    <property type="match status" value="1"/>
</dbReference>
<dbReference type="Pfam" id="PF03466">
    <property type="entry name" value="LysR_substrate"/>
    <property type="match status" value="1"/>
</dbReference>
<evidence type="ECO:0000256" key="2">
    <source>
        <dbReference type="ARBA" id="ARBA00023015"/>
    </source>
</evidence>
<dbReference type="PANTHER" id="PTHR30346">
    <property type="entry name" value="TRANSCRIPTIONAL DUAL REGULATOR HCAR-RELATED"/>
    <property type="match status" value="1"/>
</dbReference>
<organism evidence="6 7">
    <name type="scientific">Pseudonocardia eucalypti</name>
    <dbReference type="NCBI Taxonomy" id="648755"/>
    <lineage>
        <taxon>Bacteria</taxon>
        <taxon>Bacillati</taxon>
        <taxon>Actinomycetota</taxon>
        <taxon>Actinomycetes</taxon>
        <taxon>Pseudonocardiales</taxon>
        <taxon>Pseudonocardiaceae</taxon>
        <taxon>Pseudonocardia</taxon>
    </lineage>
</organism>
<name>A0ABP9QLL7_9PSEU</name>
<dbReference type="InterPro" id="IPR036390">
    <property type="entry name" value="WH_DNA-bd_sf"/>
</dbReference>
<feature type="domain" description="HTH lysR-type" evidence="5">
    <location>
        <begin position="1"/>
        <end position="41"/>
    </location>
</feature>
<dbReference type="Gene3D" id="1.10.10.10">
    <property type="entry name" value="Winged helix-like DNA-binding domain superfamily/Winged helix DNA-binding domain"/>
    <property type="match status" value="1"/>
</dbReference>
<dbReference type="SUPFAM" id="SSF53850">
    <property type="entry name" value="Periplasmic binding protein-like II"/>
    <property type="match status" value="1"/>
</dbReference>
<accession>A0ABP9QLL7</accession>
<dbReference type="PROSITE" id="PS50931">
    <property type="entry name" value="HTH_LYSR"/>
    <property type="match status" value="1"/>
</dbReference>
<protein>
    <submittedName>
        <fullName evidence="6">LysR family transcriptional regulator</fullName>
    </submittedName>
</protein>
<dbReference type="InterPro" id="IPR036388">
    <property type="entry name" value="WH-like_DNA-bd_sf"/>
</dbReference>
<dbReference type="PANTHER" id="PTHR30346:SF29">
    <property type="entry name" value="LYSR SUBSTRATE-BINDING"/>
    <property type="match status" value="1"/>
</dbReference>
<dbReference type="PRINTS" id="PR00039">
    <property type="entry name" value="HTHLYSR"/>
</dbReference>
<dbReference type="SUPFAM" id="SSF46785">
    <property type="entry name" value="Winged helix' DNA-binding domain"/>
    <property type="match status" value="1"/>
</dbReference>
<dbReference type="InterPro" id="IPR005119">
    <property type="entry name" value="LysR_subst-bd"/>
</dbReference>
<keyword evidence="3" id="KW-0238">DNA-binding</keyword>
<evidence type="ECO:0000256" key="3">
    <source>
        <dbReference type="ARBA" id="ARBA00023125"/>
    </source>
</evidence>
<dbReference type="Proteomes" id="UP001428817">
    <property type="component" value="Unassembled WGS sequence"/>
</dbReference>
<dbReference type="RefSeq" id="WP_185062284.1">
    <property type="nucleotide sequence ID" value="NZ_BAABJP010000030.1"/>
</dbReference>